<dbReference type="Proteomes" id="UP000820977">
    <property type="component" value="Unassembled WGS sequence"/>
</dbReference>
<accession>A0ABX2B3V9</accession>
<keyword evidence="4" id="KW-0472">Membrane</keyword>
<gene>
    <name evidence="7" type="ORF">HPS54_11915</name>
</gene>
<dbReference type="Pfam" id="PF01103">
    <property type="entry name" value="Omp85"/>
    <property type="match status" value="1"/>
</dbReference>
<proteinExistence type="predicted"/>
<protein>
    <submittedName>
        <fullName evidence="7">BamA/TamA family outer membrane protein</fullName>
    </submittedName>
</protein>
<dbReference type="Gene3D" id="2.40.160.50">
    <property type="entry name" value="membrane protein fhac: a member of the omp85/tpsb transporter family"/>
    <property type="match status" value="1"/>
</dbReference>
<comment type="caution">
    <text evidence="7">The sequence shown here is derived from an EMBL/GenBank/DDBJ whole genome shotgun (WGS) entry which is preliminary data.</text>
</comment>
<dbReference type="InterPro" id="IPR039910">
    <property type="entry name" value="D15-like"/>
</dbReference>
<evidence type="ECO:0000256" key="1">
    <source>
        <dbReference type="ARBA" id="ARBA00004370"/>
    </source>
</evidence>
<keyword evidence="5" id="KW-0998">Cell outer membrane</keyword>
<dbReference type="EMBL" id="JABKKJ010000033">
    <property type="protein sequence ID" value="NPE26204.1"/>
    <property type="molecule type" value="Genomic_DNA"/>
</dbReference>
<evidence type="ECO:0000313" key="7">
    <source>
        <dbReference type="EMBL" id="NPE26204.1"/>
    </source>
</evidence>
<comment type="subcellular location">
    <subcellularLocation>
        <location evidence="1">Membrane</location>
    </subcellularLocation>
</comment>
<sequence>MRHIHAVIAGMVMMLASCSTTKHIPDNDRLFIGLKTIQYDNYEKGAHFDETKEEVEAALATAPNGALFGSSYYRTPFPYGLWIWNAFSGSDGKVAKWITKTFGKAPVLMSQVNPELRASVAKSVMRNHGYFHANVDYSIIPQKNPKKAKISYNIKANQLFTIDTVQYVNFPDVADSLIRVTEDKRLIHQNDPFDVASLDAERIRITNLFRDNGYYYYQSGYASYLADTIAVPGKVQLRLQMANGIPDNAKHKWYIGNIKINFMKQFMENLKDSFSHRHFTVRFNGRRPPIRPRIILRDLKLRPRQMYSYSKYLESANKINGSGLFNMVQFGFTPRDTTAACDTLDLTLTCVFNKPYDFYIETNYINKVNGRTGPQLVMGLTKYNAFRGGEKLDINLHGSYEWQTSNDINNVSSGMNSYEYGADASIEFPRLIVPFLRRRRFHTTPSTVVKASLNVLNRPDYFKMHTASGEWTYRWQRKANKMHELSPLTLTYQYMNYKTERFNEIMNENPYLYTTMQDVLIPKIRYTYKYTSPQTYRNPITWETTASEAGNILSLGYMVAGHKWSEKEKQMFKNAYAQFFKVETSFSKIWQLGNKSQFVGHVGAGVIYSYGNSDTSPYSEQFYVGGANSIRAFTVRSIGPGSYKADNSRLSYLDQTGDIKLQMNMEYRFNIFGSLYGATFLDAGNVWSIRDDGYRKGAQFKLKNALKEMAVGTGVGIRYDLEFLVIRLDWGLGLHVPYETDKGGFYNIPNFHDGQSLHFAVGYPF</sequence>
<keyword evidence="2" id="KW-0812">Transmembrane</keyword>
<feature type="domain" description="Bacterial surface antigen (D15)" evidence="6">
    <location>
        <begin position="577"/>
        <end position="754"/>
    </location>
</feature>
<dbReference type="PANTHER" id="PTHR12815">
    <property type="entry name" value="SORTING AND ASSEMBLY MACHINERY SAMM50 PROTEIN FAMILY MEMBER"/>
    <property type="match status" value="1"/>
</dbReference>
<dbReference type="PANTHER" id="PTHR12815:SF47">
    <property type="entry name" value="TRANSLOCATION AND ASSEMBLY MODULE SUBUNIT TAMA"/>
    <property type="match status" value="1"/>
</dbReference>
<keyword evidence="3" id="KW-0732">Signal</keyword>
<dbReference type="PROSITE" id="PS51257">
    <property type="entry name" value="PROKAR_LIPOPROTEIN"/>
    <property type="match status" value="1"/>
</dbReference>
<evidence type="ECO:0000256" key="2">
    <source>
        <dbReference type="ARBA" id="ARBA00022692"/>
    </source>
</evidence>
<organism evidence="7 8">
    <name type="scientific">Xylanibacter caecicola</name>
    <dbReference type="NCBI Taxonomy" id="2736294"/>
    <lineage>
        <taxon>Bacteria</taxon>
        <taxon>Pseudomonadati</taxon>
        <taxon>Bacteroidota</taxon>
        <taxon>Bacteroidia</taxon>
        <taxon>Bacteroidales</taxon>
        <taxon>Prevotellaceae</taxon>
        <taxon>Xylanibacter</taxon>
    </lineage>
</organism>
<evidence type="ECO:0000256" key="4">
    <source>
        <dbReference type="ARBA" id="ARBA00023136"/>
    </source>
</evidence>
<reference evidence="7 8" key="1">
    <citation type="submission" date="2020-05" db="EMBL/GenBank/DDBJ databases">
        <title>Distinct polysaccharide utilization as determinants for interspecies competition between intestinal Prevotella spp.</title>
        <authorList>
            <person name="Galvez E.J.C."/>
            <person name="Iljazovic A."/>
            <person name="Strowig T."/>
        </authorList>
    </citation>
    <scope>NUCLEOTIDE SEQUENCE [LARGE SCALE GENOMIC DNA]</scope>
    <source>
        <strain evidence="7 8">PCHR</strain>
    </source>
</reference>
<dbReference type="Gene3D" id="3.10.20.310">
    <property type="entry name" value="membrane protein fhac"/>
    <property type="match status" value="1"/>
</dbReference>
<evidence type="ECO:0000259" key="6">
    <source>
        <dbReference type="Pfam" id="PF01103"/>
    </source>
</evidence>
<evidence type="ECO:0000313" key="8">
    <source>
        <dbReference type="Proteomes" id="UP000820977"/>
    </source>
</evidence>
<dbReference type="InterPro" id="IPR000184">
    <property type="entry name" value="Bac_surfAg_D15"/>
</dbReference>
<evidence type="ECO:0000256" key="5">
    <source>
        <dbReference type="ARBA" id="ARBA00023237"/>
    </source>
</evidence>
<name>A0ABX2B3V9_9BACT</name>
<evidence type="ECO:0000256" key="3">
    <source>
        <dbReference type="ARBA" id="ARBA00022729"/>
    </source>
</evidence>
<keyword evidence="8" id="KW-1185">Reference proteome</keyword>